<protein>
    <submittedName>
        <fullName evidence="5">23S rRNA (Cytidine1920-2'-O)/16S rRNA (Cytidine1409-2'-O)-methyltransferase</fullName>
    </submittedName>
</protein>
<dbReference type="InterPro" id="IPR002877">
    <property type="entry name" value="RNA_MeTrfase_FtsJ_dom"/>
</dbReference>
<keyword evidence="5" id="KW-0808">Transferase</keyword>
<evidence type="ECO:0000256" key="1">
    <source>
        <dbReference type="ARBA" id="ARBA00022884"/>
    </source>
</evidence>
<evidence type="ECO:0000313" key="5">
    <source>
        <dbReference type="EMBL" id="SMC22466.1"/>
    </source>
</evidence>
<dbReference type="GO" id="GO:0032259">
    <property type="term" value="P:methylation"/>
    <property type="evidence" value="ECO:0007669"/>
    <property type="project" value="UniProtKB-KW"/>
</dbReference>
<dbReference type="PANTHER" id="PTHR32319">
    <property type="entry name" value="BACTERIAL HEMOLYSIN-LIKE PROTEIN"/>
    <property type="match status" value="1"/>
</dbReference>
<dbReference type="NCBIfam" id="TIGR00478">
    <property type="entry name" value="tly"/>
    <property type="match status" value="1"/>
</dbReference>
<dbReference type="GO" id="GO:0003723">
    <property type="term" value="F:RNA binding"/>
    <property type="evidence" value="ECO:0007669"/>
    <property type="project" value="UniProtKB-KW"/>
</dbReference>
<gene>
    <name evidence="5" type="ORF">SAMN02746041_01480</name>
</gene>
<dbReference type="InterPro" id="IPR036986">
    <property type="entry name" value="S4_RNA-bd_sf"/>
</dbReference>
<dbReference type="EMBL" id="FWXF01000006">
    <property type="protein sequence ID" value="SMC22466.1"/>
    <property type="molecule type" value="Genomic_DNA"/>
</dbReference>
<organism evidence="5 6">
    <name type="scientific">Desulfacinum hydrothermale DSM 13146</name>
    <dbReference type="NCBI Taxonomy" id="1121390"/>
    <lineage>
        <taxon>Bacteria</taxon>
        <taxon>Pseudomonadati</taxon>
        <taxon>Thermodesulfobacteriota</taxon>
        <taxon>Syntrophobacteria</taxon>
        <taxon>Syntrophobacterales</taxon>
        <taxon>Syntrophobacteraceae</taxon>
        <taxon>Desulfacinum</taxon>
    </lineage>
</organism>
<dbReference type="SUPFAM" id="SSF53335">
    <property type="entry name" value="S-adenosyl-L-methionine-dependent methyltransferases"/>
    <property type="match status" value="1"/>
</dbReference>
<dbReference type="InterPro" id="IPR002942">
    <property type="entry name" value="S4_RNA-bd"/>
</dbReference>
<evidence type="ECO:0000313" key="6">
    <source>
        <dbReference type="Proteomes" id="UP000192783"/>
    </source>
</evidence>
<evidence type="ECO:0000256" key="2">
    <source>
        <dbReference type="ARBA" id="ARBA00029460"/>
    </source>
</evidence>
<keyword evidence="5" id="KW-0489">Methyltransferase</keyword>
<dbReference type="SUPFAM" id="SSF55174">
    <property type="entry name" value="Alpha-L RNA-binding motif"/>
    <property type="match status" value="1"/>
</dbReference>
<proteinExistence type="inferred from homology"/>
<dbReference type="Pfam" id="PF01728">
    <property type="entry name" value="FtsJ"/>
    <property type="match status" value="1"/>
</dbReference>
<dbReference type="AlphaFoldDB" id="A0A1W1XEY3"/>
<dbReference type="Proteomes" id="UP000192783">
    <property type="component" value="Unassembled WGS sequence"/>
</dbReference>
<keyword evidence="6" id="KW-1185">Reference proteome</keyword>
<dbReference type="Gene3D" id="3.40.50.150">
    <property type="entry name" value="Vaccinia Virus protein VP39"/>
    <property type="match status" value="1"/>
</dbReference>
<name>A0A1W1XEY3_9BACT</name>
<comment type="similarity">
    <text evidence="2">Belongs to the TlyA family.</text>
</comment>
<reference evidence="5 6" key="1">
    <citation type="submission" date="2017-04" db="EMBL/GenBank/DDBJ databases">
        <authorList>
            <person name="Afonso C.L."/>
            <person name="Miller P.J."/>
            <person name="Scott M.A."/>
            <person name="Spackman E."/>
            <person name="Goraichik I."/>
            <person name="Dimitrov K.M."/>
            <person name="Suarez D.L."/>
            <person name="Swayne D.E."/>
        </authorList>
    </citation>
    <scope>NUCLEOTIDE SEQUENCE [LARGE SCALE GENOMIC DNA]</scope>
    <source>
        <strain evidence="5 6">DSM 13146</strain>
    </source>
</reference>
<dbReference type="OrthoDB" id="9784736at2"/>
<dbReference type="SMART" id="SM00363">
    <property type="entry name" value="S4"/>
    <property type="match status" value="1"/>
</dbReference>
<dbReference type="PROSITE" id="PS50889">
    <property type="entry name" value="S4"/>
    <property type="match status" value="1"/>
</dbReference>
<dbReference type="PANTHER" id="PTHR32319:SF0">
    <property type="entry name" value="BACTERIAL HEMOLYSIN-LIKE PROTEIN"/>
    <property type="match status" value="1"/>
</dbReference>
<dbReference type="RefSeq" id="WP_084057235.1">
    <property type="nucleotide sequence ID" value="NZ_FWXF01000006.1"/>
</dbReference>
<feature type="domain" description="RNA-binding S4" evidence="4">
    <location>
        <begin position="6"/>
        <end position="71"/>
    </location>
</feature>
<accession>A0A1W1XEY3</accession>
<dbReference type="PIRSF" id="PIRSF005578">
    <property type="entry name" value="TlyA"/>
    <property type="match status" value="1"/>
</dbReference>
<evidence type="ECO:0000259" key="4">
    <source>
        <dbReference type="SMART" id="SM00363"/>
    </source>
</evidence>
<dbReference type="InterPro" id="IPR029063">
    <property type="entry name" value="SAM-dependent_MTases_sf"/>
</dbReference>
<keyword evidence="1 3" id="KW-0694">RNA-binding</keyword>
<evidence type="ECO:0000256" key="3">
    <source>
        <dbReference type="PROSITE-ProRule" id="PRU00182"/>
    </source>
</evidence>
<dbReference type="STRING" id="1121390.SAMN02746041_01480"/>
<dbReference type="Gene3D" id="3.10.290.10">
    <property type="entry name" value="RNA-binding S4 domain"/>
    <property type="match status" value="1"/>
</dbReference>
<sequence length="251" mass="27423">MAPASVRLDKLLVERGLAGSRDRAQALIMAGRVLVNGHPVTKAGHKVAVDAQVELRGRDIPYVSRGGLKLEHALDHFQLDVRGWTAMDVGASTGGFTDCLLQRGAAKVYAVDVGYGQLAWTLRQDPRVVVLERHNIRYLERDKIPEPIQIATVDASFISLKLVLPRVLDFLDREAWLVALIKPQFEAGRDKVGKGGVVKNPAVHRAVCESVTTTAQELGLEVRGVTPSPILGPKGNREFLLAARYRRGESA</sequence>
<dbReference type="GO" id="GO:0008168">
    <property type="term" value="F:methyltransferase activity"/>
    <property type="evidence" value="ECO:0007669"/>
    <property type="project" value="UniProtKB-KW"/>
</dbReference>
<dbReference type="CDD" id="cd00165">
    <property type="entry name" value="S4"/>
    <property type="match status" value="1"/>
</dbReference>
<dbReference type="InterPro" id="IPR047048">
    <property type="entry name" value="TlyA"/>
</dbReference>
<dbReference type="InterPro" id="IPR004538">
    <property type="entry name" value="Hemolysin_A/TlyA"/>
</dbReference>
<dbReference type="Pfam" id="PF01479">
    <property type="entry name" value="S4"/>
    <property type="match status" value="1"/>
</dbReference>